<evidence type="ECO:0000256" key="1">
    <source>
        <dbReference type="ARBA" id="ARBA00022741"/>
    </source>
</evidence>
<keyword evidence="8" id="KW-1185">Reference proteome</keyword>
<feature type="domain" description="DEAD-box RNA helicase Q" evidence="6">
    <location>
        <begin position="1"/>
        <end position="29"/>
    </location>
</feature>
<sequence>MSFSKLGLSQPILDAVASLGYQKPTTIQTKAIPIVLKGENLIAAAQTGTG</sequence>
<dbReference type="PANTHER" id="PTHR47959">
    <property type="entry name" value="ATP-DEPENDENT RNA HELICASE RHLE-RELATED"/>
    <property type="match status" value="1"/>
</dbReference>
<keyword evidence="4" id="KW-0067">ATP-binding</keyword>
<keyword evidence="2" id="KW-0378">Hydrolase</keyword>
<dbReference type="Gene3D" id="3.40.50.300">
    <property type="entry name" value="P-loop containing nucleotide triphosphate hydrolases"/>
    <property type="match status" value="1"/>
</dbReference>
<evidence type="ECO:0000313" key="7">
    <source>
        <dbReference type="EMBL" id="GAL23613.1"/>
    </source>
</evidence>
<evidence type="ECO:0000313" key="8">
    <source>
        <dbReference type="Proteomes" id="UP000029223"/>
    </source>
</evidence>
<dbReference type="PANTHER" id="PTHR47959:SF11">
    <property type="entry name" value="ATP-DEPENDENT RNA HELICASE DEAD BOX FAMILY"/>
    <property type="match status" value="1"/>
</dbReference>
<evidence type="ECO:0000256" key="5">
    <source>
        <dbReference type="PROSITE-ProRule" id="PRU00552"/>
    </source>
</evidence>
<evidence type="ECO:0000256" key="2">
    <source>
        <dbReference type="ARBA" id="ARBA00022801"/>
    </source>
</evidence>
<gene>
    <name evidence="7" type="ORF">JCM19239_7567</name>
</gene>
<dbReference type="Proteomes" id="UP000029223">
    <property type="component" value="Unassembled WGS sequence"/>
</dbReference>
<evidence type="ECO:0000259" key="6">
    <source>
        <dbReference type="PROSITE" id="PS51195"/>
    </source>
</evidence>
<accession>A0ABQ0J4B9</accession>
<dbReference type="InterPro" id="IPR027417">
    <property type="entry name" value="P-loop_NTPase"/>
</dbReference>
<reference evidence="8" key="1">
    <citation type="submission" date="2014-09" db="EMBL/GenBank/DDBJ databases">
        <title>Vibrio variabilis JCM 19239. (C206) whole genome shotgun sequence.</title>
        <authorList>
            <person name="Sawabe T."/>
            <person name="Meirelles P."/>
            <person name="Nakanishi M."/>
            <person name="Sayaka M."/>
            <person name="Hattori M."/>
            <person name="Ohkuma M."/>
        </authorList>
    </citation>
    <scope>NUCLEOTIDE SEQUENCE [LARGE SCALE GENOMIC DNA]</scope>
    <source>
        <strain evidence="8">JCM 19239</strain>
    </source>
</reference>
<keyword evidence="3 7" id="KW-0347">Helicase</keyword>
<keyword evidence="1" id="KW-0547">Nucleotide-binding</keyword>
<proteinExistence type="predicted"/>
<dbReference type="EMBL" id="BBMS01000001">
    <property type="protein sequence ID" value="GAL23613.1"/>
    <property type="molecule type" value="Genomic_DNA"/>
</dbReference>
<feature type="short sequence motif" description="Q motif" evidence="5">
    <location>
        <begin position="1"/>
        <end position="29"/>
    </location>
</feature>
<protein>
    <submittedName>
        <fullName evidence="7">ATP-dependent RNA helicase VC1407</fullName>
    </submittedName>
</protein>
<evidence type="ECO:0000256" key="3">
    <source>
        <dbReference type="ARBA" id="ARBA00022806"/>
    </source>
</evidence>
<dbReference type="InterPro" id="IPR050079">
    <property type="entry name" value="DEAD_box_RNA_helicase"/>
</dbReference>
<name>A0ABQ0J4B9_9VIBR</name>
<comment type="caution">
    <text evidence="7">The sequence shown here is derived from an EMBL/GenBank/DDBJ whole genome shotgun (WGS) entry which is preliminary data.</text>
</comment>
<evidence type="ECO:0000256" key="4">
    <source>
        <dbReference type="ARBA" id="ARBA00022840"/>
    </source>
</evidence>
<dbReference type="PROSITE" id="PS51195">
    <property type="entry name" value="Q_MOTIF"/>
    <property type="match status" value="1"/>
</dbReference>
<organism evidence="7 8">
    <name type="scientific">Vibrio variabilis</name>
    <dbReference type="NCBI Taxonomy" id="990271"/>
    <lineage>
        <taxon>Bacteria</taxon>
        <taxon>Pseudomonadati</taxon>
        <taxon>Pseudomonadota</taxon>
        <taxon>Gammaproteobacteria</taxon>
        <taxon>Vibrionales</taxon>
        <taxon>Vibrionaceae</taxon>
        <taxon>Vibrio</taxon>
    </lineage>
</organism>
<dbReference type="GO" id="GO:0004386">
    <property type="term" value="F:helicase activity"/>
    <property type="evidence" value="ECO:0007669"/>
    <property type="project" value="UniProtKB-KW"/>
</dbReference>
<dbReference type="InterPro" id="IPR014014">
    <property type="entry name" value="RNA_helicase_DEAD_Q_motif"/>
</dbReference>
<dbReference type="SUPFAM" id="SSF52540">
    <property type="entry name" value="P-loop containing nucleoside triphosphate hydrolases"/>
    <property type="match status" value="1"/>
</dbReference>